<comment type="cofactor">
    <cofactor evidence="1 8">
        <name>heme</name>
        <dbReference type="ChEBI" id="CHEBI:30413"/>
    </cofactor>
</comment>
<evidence type="ECO:0000256" key="4">
    <source>
        <dbReference type="ARBA" id="ARBA00022723"/>
    </source>
</evidence>
<evidence type="ECO:0000256" key="2">
    <source>
        <dbReference type="ARBA" id="ARBA00010617"/>
    </source>
</evidence>
<dbReference type="CDD" id="cd20651">
    <property type="entry name" value="CYP15A1-like"/>
    <property type="match status" value="1"/>
</dbReference>
<keyword evidence="6 8" id="KW-0408">Iron</keyword>
<keyword evidence="10" id="KW-1133">Transmembrane helix</keyword>
<dbReference type="PRINTS" id="PR00463">
    <property type="entry name" value="EP450I"/>
</dbReference>
<dbReference type="PANTHER" id="PTHR24300">
    <property type="entry name" value="CYTOCHROME P450 508A4-RELATED"/>
    <property type="match status" value="1"/>
</dbReference>
<dbReference type="InterPro" id="IPR050182">
    <property type="entry name" value="Cytochrome_P450_fam2"/>
</dbReference>
<dbReference type="SUPFAM" id="SSF48264">
    <property type="entry name" value="Cytochrome P450"/>
    <property type="match status" value="1"/>
</dbReference>
<dbReference type="Pfam" id="PF00067">
    <property type="entry name" value="p450"/>
    <property type="match status" value="1"/>
</dbReference>
<dbReference type="GO" id="GO:0006805">
    <property type="term" value="P:xenobiotic metabolic process"/>
    <property type="evidence" value="ECO:0007669"/>
    <property type="project" value="TreeGrafter"/>
</dbReference>
<evidence type="ECO:0000256" key="5">
    <source>
        <dbReference type="ARBA" id="ARBA00023002"/>
    </source>
</evidence>
<evidence type="ECO:0008006" key="12">
    <source>
        <dbReference type="Google" id="ProtNLM"/>
    </source>
</evidence>
<dbReference type="GO" id="GO:0006082">
    <property type="term" value="P:organic acid metabolic process"/>
    <property type="evidence" value="ECO:0007669"/>
    <property type="project" value="TreeGrafter"/>
</dbReference>
<evidence type="ECO:0000256" key="7">
    <source>
        <dbReference type="ARBA" id="ARBA00023033"/>
    </source>
</evidence>
<dbReference type="InterPro" id="IPR001128">
    <property type="entry name" value="Cyt_P450"/>
</dbReference>
<evidence type="ECO:0000256" key="1">
    <source>
        <dbReference type="ARBA" id="ARBA00001971"/>
    </source>
</evidence>
<gene>
    <name evidence="11" type="ORF">TTEB3V08_LOCUS1841</name>
</gene>
<keyword evidence="10" id="KW-0472">Membrane</keyword>
<dbReference type="GO" id="GO:0008395">
    <property type="term" value="F:steroid hydroxylase activity"/>
    <property type="evidence" value="ECO:0007669"/>
    <property type="project" value="TreeGrafter"/>
</dbReference>
<evidence type="ECO:0000256" key="6">
    <source>
        <dbReference type="ARBA" id="ARBA00023004"/>
    </source>
</evidence>
<feature type="region of interest" description="Disordered" evidence="9">
    <location>
        <begin position="574"/>
        <end position="607"/>
    </location>
</feature>
<evidence type="ECO:0000256" key="9">
    <source>
        <dbReference type="SAM" id="MobiDB-lite"/>
    </source>
</evidence>
<organism evidence="11">
    <name type="scientific">Timema tahoe</name>
    <dbReference type="NCBI Taxonomy" id="61484"/>
    <lineage>
        <taxon>Eukaryota</taxon>
        <taxon>Metazoa</taxon>
        <taxon>Ecdysozoa</taxon>
        <taxon>Arthropoda</taxon>
        <taxon>Hexapoda</taxon>
        <taxon>Insecta</taxon>
        <taxon>Pterygota</taxon>
        <taxon>Neoptera</taxon>
        <taxon>Polyneoptera</taxon>
        <taxon>Phasmatodea</taxon>
        <taxon>Timematodea</taxon>
        <taxon>Timematoidea</taxon>
        <taxon>Timematidae</taxon>
        <taxon>Timema</taxon>
    </lineage>
</organism>
<protein>
    <recommendedName>
        <fullName evidence="12">Cytochrome P450</fullName>
    </recommendedName>
</protein>
<dbReference type="Gene3D" id="1.10.630.10">
    <property type="entry name" value="Cytochrome P450"/>
    <property type="match status" value="1"/>
</dbReference>
<dbReference type="GO" id="GO:0020037">
    <property type="term" value="F:heme binding"/>
    <property type="evidence" value="ECO:0007669"/>
    <property type="project" value="InterPro"/>
</dbReference>
<name>A0A7R9FJ60_9NEOP</name>
<keyword evidence="10" id="KW-0812">Transmembrane</keyword>
<feature type="binding site" description="axial binding residue" evidence="8">
    <location>
        <position position="549"/>
    </location>
    <ligand>
        <name>heme</name>
        <dbReference type="ChEBI" id="CHEBI:30413"/>
    </ligand>
    <ligandPart>
        <name>Fe</name>
        <dbReference type="ChEBI" id="CHEBI:18248"/>
    </ligandPart>
</feature>
<dbReference type="PRINTS" id="PR00385">
    <property type="entry name" value="P450"/>
</dbReference>
<evidence type="ECO:0000256" key="8">
    <source>
        <dbReference type="PIRSR" id="PIRSR602401-1"/>
    </source>
</evidence>
<keyword evidence="5" id="KW-0560">Oxidoreductase</keyword>
<feature type="transmembrane region" description="Helical" evidence="10">
    <location>
        <begin position="113"/>
        <end position="135"/>
    </location>
</feature>
<dbReference type="GO" id="GO:0016712">
    <property type="term" value="F:oxidoreductase activity, acting on paired donors, with incorporation or reduction of molecular oxygen, reduced flavin or flavoprotein as one donor, and incorporation of one atom of oxygen"/>
    <property type="evidence" value="ECO:0007669"/>
    <property type="project" value="TreeGrafter"/>
</dbReference>
<sequence>MVHQQWPTSHQQVGTCMLLSCGWTNRSVGLAESGLEKFYCTAVHTNVICVLIEQRCIALGAVAHLIQCCGKLFVEHCLYLPDCPSDVICIKSAICWRSDMGTTSRGGVYKVHVVNMSVLLAVAIVLLISIILYLVRDFRRPTNFPPGPPWWSWPHLAQELRHQHLVFQKLSQRYQSPVLGLRLGGELTVVVLSHDLVHQVLTREEFEGRPDTFFLRLRSMGTRKGITFTDGPWWMEQRRFVMSHFRQLGYGKQTMEAIMLSELASLVRRLNNRRCSTSGVTFSSCLAPSVLNVLWVLTAGTRISGEHLDRLLELMGRRMRAFDLSGGTLSRYPWLRHILPNHTGYSLLLEINTGLKNIIMEMIDEHRVLYNPENKRDLVDAFLCEMENRTGEKSTFTEDQLMMVCMDLFIGGSQTTSNTLDFAFLAMILHPDVQRQVHTEIDAVIGHDRAPALNDRRRMVYTEAVLMEVQRLYHVVPLGGPRRVLRDTTLHNYHIPQNTVVVYSLWSVHMDPEHWGDPHVFRPERFLDDDGGLVTSDWLFPFALGRRRCMGETLARNSIFLFFTGILQKFQVSSAPGTEPPSIEPQPGITLSPQPYSAVLTPRDKEY</sequence>
<keyword evidence="4 8" id="KW-0479">Metal-binding</keyword>
<comment type="similarity">
    <text evidence="2">Belongs to the cytochrome P450 family.</text>
</comment>
<dbReference type="GO" id="GO:0005506">
    <property type="term" value="F:iron ion binding"/>
    <property type="evidence" value="ECO:0007669"/>
    <property type="project" value="InterPro"/>
</dbReference>
<dbReference type="PANTHER" id="PTHR24300:SF376">
    <property type="entry name" value="CYTOCHROME P450 15A1"/>
    <property type="match status" value="1"/>
</dbReference>
<evidence type="ECO:0000313" key="11">
    <source>
        <dbReference type="EMBL" id="CAD7453712.1"/>
    </source>
</evidence>
<dbReference type="EMBL" id="OE000401">
    <property type="protein sequence ID" value="CAD7453712.1"/>
    <property type="molecule type" value="Genomic_DNA"/>
</dbReference>
<proteinExistence type="inferred from homology"/>
<reference evidence="11" key="1">
    <citation type="submission" date="2020-11" db="EMBL/GenBank/DDBJ databases">
        <authorList>
            <person name="Tran Van P."/>
        </authorList>
    </citation>
    <scope>NUCLEOTIDE SEQUENCE</scope>
</reference>
<dbReference type="AlphaFoldDB" id="A0A7R9FJ60"/>
<accession>A0A7R9FJ60</accession>
<dbReference type="GO" id="GO:0005737">
    <property type="term" value="C:cytoplasm"/>
    <property type="evidence" value="ECO:0007669"/>
    <property type="project" value="TreeGrafter"/>
</dbReference>
<evidence type="ECO:0000256" key="3">
    <source>
        <dbReference type="ARBA" id="ARBA00022617"/>
    </source>
</evidence>
<evidence type="ECO:0000256" key="10">
    <source>
        <dbReference type="SAM" id="Phobius"/>
    </source>
</evidence>
<dbReference type="InterPro" id="IPR036396">
    <property type="entry name" value="Cyt_P450_sf"/>
</dbReference>
<keyword evidence="7" id="KW-0503">Monooxygenase</keyword>
<dbReference type="FunFam" id="1.10.630.10:FF:000036">
    <property type="entry name" value="CYtochrome P450 family"/>
    <property type="match status" value="1"/>
</dbReference>
<dbReference type="InterPro" id="IPR002401">
    <property type="entry name" value="Cyt_P450_E_grp-I"/>
</dbReference>
<keyword evidence="3 8" id="KW-0349">Heme</keyword>